<dbReference type="PROSITE" id="PS52016">
    <property type="entry name" value="TONB_DEPENDENT_REC_3"/>
    <property type="match status" value="1"/>
</dbReference>
<feature type="region of interest" description="Disordered" evidence="8">
    <location>
        <begin position="103"/>
        <end position="124"/>
    </location>
</feature>
<dbReference type="NCBIfam" id="TIGR04056">
    <property type="entry name" value="OMP_RagA_SusC"/>
    <property type="match status" value="1"/>
</dbReference>
<keyword evidence="12" id="KW-1185">Reference proteome</keyword>
<dbReference type="EMBL" id="JAYLLN010000029">
    <property type="protein sequence ID" value="MEI5985568.1"/>
    <property type="molecule type" value="Genomic_DNA"/>
</dbReference>
<comment type="caution">
    <text evidence="11">The sequence shown here is derived from an EMBL/GenBank/DDBJ whole genome shotgun (WGS) entry which is preliminary data.</text>
</comment>
<feature type="chain" id="PRO_5045687744" evidence="9">
    <location>
        <begin position="27"/>
        <end position="1121"/>
    </location>
</feature>
<name>A0ABU8I7U3_9SPHI</name>
<evidence type="ECO:0000256" key="2">
    <source>
        <dbReference type="ARBA" id="ARBA00022448"/>
    </source>
</evidence>
<dbReference type="Gene3D" id="2.170.130.10">
    <property type="entry name" value="TonB-dependent receptor, plug domain"/>
    <property type="match status" value="1"/>
</dbReference>
<evidence type="ECO:0000256" key="1">
    <source>
        <dbReference type="ARBA" id="ARBA00004571"/>
    </source>
</evidence>
<evidence type="ECO:0000313" key="12">
    <source>
        <dbReference type="Proteomes" id="UP001363035"/>
    </source>
</evidence>
<dbReference type="Pfam" id="PF07715">
    <property type="entry name" value="Plug"/>
    <property type="match status" value="1"/>
</dbReference>
<keyword evidence="6 7" id="KW-0998">Cell outer membrane</keyword>
<evidence type="ECO:0000256" key="3">
    <source>
        <dbReference type="ARBA" id="ARBA00022452"/>
    </source>
</evidence>
<dbReference type="RefSeq" id="WP_099365971.1">
    <property type="nucleotide sequence ID" value="NZ_JAYLLN010000029.1"/>
</dbReference>
<keyword evidence="5 7" id="KW-0472">Membrane</keyword>
<dbReference type="SUPFAM" id="SSF49464">
    <property type="entry name" value="Carboxypeptidase regulatory domain-like"/>
    <property type="match status" value="1"/>
</dbReference>
<evidence type="ECO:0000259" key="10">
    <source>
        <dbReference type="Pfam" id="PF07715"/>
    </source>
</evidence>
<dbReference type="InterPro" id="IPR023997">
    <property type="entry name" value="TonB-dep_OMP_SusC/RagA_CS"/>
</dbReference>
<reference evidence="11 12" key="1">
    <citation type="submission" date="2024-01" db="EMBL/GenBank/DDBJ databases">
        <title>Sphingobacterium tenebrionis sp. nov., a novel endophyte isolated from tenebrio molitor intestines.</title>
        <authorList>
            <person name="Zhang C."/>
        </authorList>
    </citation>
    <scope>NUCLEOTIDE SEQUENCE [LARGE SCALE GENOMIC DNA]</scope>
    <source>
        <strain evidence="11 12">PU5-4</strain>
    </source>
</reference>
<dbReference type="InterPro" id="IPR036942">
    <property type="entry name" value="Beta-barrel_TonB_sf"/>
</dbReference>
<dbReference type="NCBIfam" id="TIGR04057">
    <property type="entry name" value="SusC_RagA_signa"/>
    <property type="match status" value="1"/>
</dbReference>
<evidence type="ECO:0000256" key="8">
    <source>
        <dbReference type="SAM" id="MobiDB-lite"/>
    </source>
</evidence>
<keyword evidence="3 7" id="KW-1134">Transmembrane beta strand</keyword>
<dbReference type="InterPro" id="IPR008969">
    <property type="entry name" value="CarboxyPept-like_regulatory"/>
</dbReference>
<dbReference type="InterPro" id="IPR039426">
    <property type="entry name" value="TonB-dep_rcpt-like"/>
</dbReference>
<evidence type="ECO:0000256" key="4">
    <source>
        <dbReference type="ARBA" id="ARBA00022692"/>
    </source>
</evidence>
<proteinExistence type="inferred from homology"/>
<sequence length="1121" mass="125289">MKKQKLTLALALALSLGLPNINHSYAGSLSSYQDKNITELIQKLEKKFKVRFNYESKLKDLKIKNNYEIGSLKKSEIVNFLSEVSFQQIQIDKVGDNAFTMRLKPNSSTNGTTGQNLQGSRTSSNLQNQITGTVLDGQTNEPLANVTVRVKGTETAAQTNEQGKFTIMIPNDNSVLVFSIVGYNSLESSARNNATITLLRSEESIDEVVVTALGIKRETKALGYAVQDIKGDQLQKVKGVDVGTTLTGRISGLRVFNSTEFNRMPSISLRGMSPILVIDGVAYENLNLRDIPVDNIENISVLKGATATALYGSMGAGGAIMVTSKKGLGEMGTEISVNSNNMFFAGYLALPEVQSSYSAGEGGKYNTNDYVWGDKLDIGRQYSQWNPITKQMEMTELTSRGKNNFQNFLEPGVISNNSVSFTNQGEYGSIRTSISHIYNKGQYPNAKLNMTNISVSGETKISKKISLESRFGYNRRNAPNDFGAGYNAQGYIYNILVWTGPEYDLMQYKDYWLAKDEKQNWHYNAWYDNPYLSAYEKISAELVNKLNAAVTLNYQVNDWAKFMLRTGYDYYGNTQTQTNPKGIYGTRGGFSGYHSNGKYWTNKTDGFGTNNDLIFTAKKSFSDFQIDGLAGAGVFYRRDNGLIASTVNGISIPGFYSLKNSIDPVSTSETKNKEMINSLYGRISLSWKNAIFLEATGRNDWSSALPEETRSYFYPSVSGSVVVSDLLQDYKPSWLSMLKLRSSWAVTKSVPAPYEIRQTYSVSSNVWEGLSTASYPSSIKDFSISPTQRDLSEYGADISLFNNRLYANYTRYYRLLHNVTTYASISPSSGFSSRLINTDQQLMTKGHEITVGGTAIKKDDFSWDIMTNFSQNLEYYHKLDPIYTADALYIKKGLRTDFYATRDWERSPNGEIVHNSAGMPVSATHANRLFGYTAPKWFWGLTNQFGYKDFSLSFSLDGRIKGLSYSNMNARLWQTGAHPDAASPERYEEVVNGNKTYVGNGVKITSGTVTYDKYGQILTDTREFAPNETAVSFENYWKRAYSGTHNIWDETFIKLREVSINYNLPIGLAQKISAKKASIGATGQNLFLWTKEYKFSDPDTGSEDLNSPSMRYVGFNLNITF</sequence>
<feature type="domain" description="TonB-dependent receptor plug" evidence="10">
    <location>
        <begin position="222"/>
        <end position="319"/>
    </location>
</feature>
<protein>
    <submittedName>
        <fullName evidence="11">SusC/RagA family TonB-linked outer membrane protein</fullName>
    </submittedName>
</protein>
<dbReference type="InterPro" id="IPR037066">
    <property type="entry name" value="Plug_dom_sf"/>
</dbReference>
<keyword evidence="9" id="KW-0732">Signal</keyword>
<evidence type="ECO:0000256" key="6">
    <source>
        <dbReference type="ARBA" id="ARBA00023237"/>
    </source>
</evidence>
<dbReference type="Gene3D" id="2.40.170.20">
    <property type="entry name" value="TonB-dependent receptor, beta-barrel domain"/>
    <property type="match status" value="1"/>
</dbReference>
<evidence type="ECO:0000256" key="5">
    <source>
        <dbReference type="ARBA" id="ARBA00023136"/>
    </source>
</evidence>
<dbReference type="Pfam" id="PF13715">
    <property type="entry name" value="CarbopepD_reg_2"/>
    <property type="match status" value="1"/>
</dbReference>
<evidence type="ECO:0000256" key="9">
    <source>
        <dbReference type="SAM" id="SignalP"/>
    </source>
</evidence>
<keyword evidence="2 7" id="KW-0813">Transport</keyword>
<comment type="similarity">
    <text evidence="7">Belongs to the TonB-dependent receptor family.</text>
</comment>
<feature type="signal peptide" evidence="9">
    <location>
        <begin position="1"/>
        <end position="26"/>
    </location>
</feature>
<organism evidence="11 12">
    <name type="scientific">Sphingobacterium tenebrionis</name>
    <dbReference type="NCBI Taxonomy" id="3111775"/>
    <lineage>
        <taxon>Bacteria</taxon>
        <taxon>Pseudomonadati</taxon>
        <taxon>Bacteroidota</taxon>
        <taxon>Sphingobacteriia</taxon>
        <taxon>Sphingobacteriales</taxon>
        <taxon>Sphingobacteriaceae</taxon>
        <taxon>Sphingobacterium</taxon>
    </lineage>
</organism>
<gene>
    <name evidence="11" type="ORF">VJ786_11730</name>
</gene>
<dbReference type="Gene3D" id="2.60.40.1120">
    <property type="entry name" value="Carboxypeptidase-like, regulatory domain"/>
    <property type="match status" value="1"/>
</dbReference>
<comment type="subcellular location">
    <subcellularLocation>
        <location evidence="1 7">Cell outer membrane</location>
        <topology evidence="1 7">Multi-pass membrane protein</topology>
    </subcellularLocation>
</comment>
<dbReference type="SUPFAM" id="SSF56935">
    <property type="entry name" value="Porins"/>
    <property type="match status" value="1"/>
</dbReference>
<dbReference type="InterPro" id="IPR023996">
    <property type="entry name" value="TonB-dep_OMP_SusC/RagA"/>
</dbReference>
<feature type="compositionally biased region" description="Polar residues" evidence="8">
    <location>
        <begin position="105"/>
        <end position="124"/>
    </location>
</feature>
<dbReference type="InterPro" id="IPR012910">
    <property type="entry name" value="Plug_dom"/>
</dbReference>
<accession>A0ABU8I7U3</accession>
<keyword evidence="4 7" id="KW-0812">Transmembrane</keyword>
<dbReference type="Proteomes" id="UP001363035">
    <property type="component" value="Unassembled WGS sequence"/>
</dbReference>
<evidence type="ECO:0000313" key="11">
    <source>
        <dbReference type="EMBL" id="MEI5985568.1"/>
    </source>
</evidence>
<evidence type="ECO:0000256" key="7">
    <source>
        <dbReference type="PROSITE-ProRule" id="PRU01360"/>
    </source>
</evidence>